<protein>
    <submittedName>
        <fullName evidence="1">Uncharacterized protein</fullName>
    </submittedName>
</protein>
<dbReference type="Pfam" id="PF19875">
    <property type="entry name" value="DUF6348"/>
    <property type="match status" value="1"/>
</dbReference>
<dbReference type="EMBL" id="BAABHF010000038">
    <property type="protein sequence ID" value="GAA4505834.1"/>
    <property type="molecule type" value="Genomic_DNA"/>
</dbReference>
<comment type="caution">
    <text evidence="1">The sequence shown here is derived from an EMBL/GenBank/DDBJ whole genome shotgun (WGS) entry which is preliminary data.</text>
</comment>
<accession>A0ABP8QLP1</accession>
<sequence length="244" mass="26046">MRSRWRRNADGDGLAALPEQAVLAIVAEQLSEMSGRPFELENGRVKGPGSTAVVLAKRPDHAGGDGHLDLDFVLNVDRPQDTTITDCVAGYGESPEAKVRQAVEMWAGTTVSAVLELLAQNGRFAAHLAPDDPDGLPGWHAIHGGVIGWGTGERYEAASQWLGDHAVLPDLAPALTGEPFERDHLIGVKVFFGSTDGTDTAEVRVNGRVHPAASQALRDIAWPRTAGSTYARTFILLVHGPEAH</sequence>
<evidence type="ECO:0000313" key="2">
    <source>
        <dbReference type="Proteomes" id="UP001500503"/>
    </source>
</evidence>
<name>A0ABP8QLP1_9ACTN</name>
<evidence type="ECO:0000313" key="1">
    <source>
        <dbReference type="EMBL" id="GAA4505834.1"/>
    </source>
</evidence>
<keyword evidence="2" id="KW-1185">Reference proteome</keyword>
<dbReference type="RefSeq" id="WP_345469850.1">
    <property type="nucleotide sequence ID" value="NZ_BAABHF010000038.1"/>
</dbReference>
<proteinExistence type="predicted"/>
<gene>
    <name evidence="1" type="ORF">GCM10023191_062120</name>
</gene>
<organism evidence="1 2">
    <name type="scientific">Actinoallomurus oryzae</name>
    <dbReference type="NCBI Taxonomy" id="502180"/>
    <lineage>
        <taxon>Bacteria</taxon>
        <taxon>Bacillati</taxon>
        <taxon>Actinomycetota</taxon>
        <taxon>Actinomycetes</taxon>
        <taxon>Streptosporangiales</taxon>
        <taxon>Thermomonosporaceae</taxon>
        <taxon>Actinoallomurus</taxon>
    </lineage>
</organism>
<reference evidence="2" key="1">
    <citation type="journal article" date="2019" name="Int. J. Syst. Evol. Microbiol.">
        <title>The Global Catalogue of Microorganisms (GCM) 10K type strain sequencing project: providing services to taxonomists for standard genome sequencing and annotation.</title>
        <authorList>
            <consortium name="The Broad Institute Genomics Platform"/>
            <consortium name="The Broad Institute Genome Sequencing Center for Infectious Disease"/>
            <person name="Wu L."/>
            <person name="Ma J."/>
        </authorList>
    </citation>
    <scope>NUCLEOTIDE SEQUENCE [LARGE SCALE GENOMIC DNA]</scope>
    <source>
        <strain evidence="2">JCM 17933</strain>
    </source>
</reference>
<dbReference type="InterPro" id="IPR045929">
    <property type="entry name" value="DUF6348"/>
</dbReference>
<dbReference type="Proteomes" id="UP001500503">
    <property type="component" value="Unassembled WGS sequence"/>
</dbReference>